<reference evidence="2 3" key="1">
    <citation type="submission" date="2016-11" db="EMBL/GenBank/DDBJ databases">
        <authorList>
            <person name="Jaros S."/>
            <person name="Januszkiewicz K."/>
            <person name="Wedrychowicz H."/>
        </authorList>
    </citation>
    <scope>NUCLEOTIDE SEQUENCE [LARGE SCALE GENOMIC DNA]</scope>
    <source>
        <strain evidence="2 3">DSM 22807</strain>
    </source>
</reference>
<keyword evidence="3" id="KW-1185">Reference proteome</keyword>
<gene>
    <name evidence="2" type="ORF">SAMN05444337_1751</name>
</gene>
<proteinExistence type="predicted"/>
<dbReference type="Pfam" id="PF12728">
    <property type="entry name" value="HTH_17"/>
    <property type="match status" value="1"/>
</dbReference>
<dbReference type="InterPro" id="IPR009061">
    <property type="entry name" value="DNA-bd_dom_put_sf"/>
</dbReference>
<dbReference type="PANTHER" id="PTHR34585:SF22">
    <property type="entry name" value="HELIX-TURN-HELIX DOMAIN-CONTAINING PROTEIN"/>
    <property type="match status" value="1"/>
</dbReference>
<dbReference type="EMBL" id="FQZH01000002">
    <property type="protein sequence ID" value="SHJ29040.1"/>
    <property type="molecule type" value="Genomic_DNA"/>
</dbReference>
<accession>A0A1M6I3U1</accession>
<evidence type="ECO:0000313" key="2">
    <source>
        <dbReference type="EMBL" id="SHJ29040.1"/>
    </source>
</evidence>
<name>A0A1M6I3U1_9FLAO</name>
<feature type="domain" description="Helix-turn-helix" evidence="1">
    <location>
        <begin position="31"/>
        <end position="71"/>
    </location>
</feature>
<dbReference type="PANTHER" id="PTHR34585">
    <property type="match status" value="1"/>
</dbReference>
<dbReference type="RefSeq" id="WP_178138351.1">
    <property type="nucleotide sequence ID" value="NZ_CP045292.1"/>
</dbReference>
<sequence length="87" mass="10324">MKSEVSILKTEIEALKKSLLDLQQQAQQDIWYDGSDVKRLFHISESTLTRYRKEGKIPFTKLGGKYFYPKQYFTKSLMDKMQNKELL</sequence>
<evidence type="ECO:0000313" key="3">
    <source>
        <dbReference type="Proteomes" id="UP000184232"/>
    </source>
</evidence>
<organism evidence="2 3">
    <name type="scientific">Flavobacterium haoranii</name>
    <dbReference type="NCBI Taxonomy" id="683124"/>
    <lineage>
        <taxon>Bacteria</taxon>
        <taxon>Pseudomonadati</taxon>
        <taxon>Bacteroidota</taxon>
        <taxon>Flavobacteriia</taxon>
        <taxon>Flavobacteriales</taxon>
        <taxon>Flavobacteriaceae</taxon>
        <taxon>Flavobacterium</taxon>
    </lineage>
</organism>
<dbReference type="AlphaFoldDB" id="A0A1M6I3U1"/>
<protein>
    <submittedName>
        <fullName evidence="2">Helix-turn-helix domain-containing protein</fullName>
    </submittedName>
</protein>
<dbReference type="Proteomes" id="UP000184232">
    <property type="component" value="Unassembled WGS sequence"/>
</dbReference>
<evidence type="ECO:0000259" key="1">
    <source>
        <dbReference type="Pfam" id="PF12728"/>
    </source>
</evidence>
<dbReference type="InterPro" id="IPR041657">
    <property type="entry name" value="HTH_17"/>
</dbReference>
<dbReference type="SUPFAM" id="SSF46955">
    <property type="entry name" value="Putative DNA-binding domain"/>
    <property type="match status" value="1"/>
</dbReference>